<accession>A0A517SEW0</accession>
<dbReference type="OrthoDB" id="289689at2"/>
<dbReference type="RefSeq" id="WP_145030469.1">
    <property type="nucleotide sequence ID" value="NZ_CP036271.1"/>
</dbReference>
<proteinExistence type="predicted"/>
<evidence type="ECO:0000313" key="1">
    <source>
        <dbReference type="EMBL" id="QDT54630.1"/>
    </source>
</evidence>
<dbReference type="AlphaFoldDB" id="A0A517SEW0"/>
<organism evidence="1 2">
    <name type="scientific">Caulifigura coniformis</name>
    <dbReference type="NCBI Taxonomy" id="2527983"/>
    <lineage>
        <taxon>Bacteria</taxon>
        <taxon>Pseudomonadati</taxon>
        <taxon>Planctomycetota</taxon>
        <taxon>Planctomycetia</taxon>
        <taxon>Planctomycetales</taxon>
        <taxon>Planctomycetaceae</taxon>
        <taxon>Caulifigura</taxon>
    </lineage>
</organism>
<gene>
    <name evidence="1" type="ORF">Pan44_26650</name>
</gene>
<dbReference type="InParanoid" id="A0A517SEW0"/>
<dbReference type="Proteomes" id="UP000315700">
    <property type="component" value="Chromosome"/>
</dbReference>
<protein>
    <submittedName>
        <fullName evidence="1">Uncharacterized protein</fullName>
    </submittedName>
</protein>
<reference evidence="1 2" key="1">
    <citation type="submission" date="2019-02" db="EMBL/GenBank/DDBJ databases">
        <title>Deep-cultivation of Planctomycetes and their phenomic and genomic characterization uncovers novel biology.</title>
        <authorList>
            <person name="Wiegand S."/>
            <person name="Jogler M."/>
            <person name="Boedeker C."/>
            <person name="Pinto D."/>
            <person name="Vollmers J."/>
            <person name="Rivas-Marin E."/>
            <person name="Kohn T."/>
            <person name="Peeters S.H."/>
            <person name="Heuer A."/>
            <person name="Rast P."/>
            <person name="Oberbeckmann S."/>
            <person name="Bunk B."/>
            <person name="Jeske O."/>
            <person name="Meyerdierks A."/>
            <person name="Storesund J.E."/>
            <person name="Kallscheuer N."/>
            <person name="Luecker S."/>
            <person name="Lage O.M."/>
            <person name="Pohl T."/>
            <person name="Merkel B.J."/>
            <person name="Hornburger P."/>
            <person name="Mueller R.-W."/>
            <person name="Bruemmer F."/>
            <person name="Labrenz M."/>
            <person name="Spormann A.M."/>
            <person name="Op den Camp H."/>
            <person name="Overmann J."/>
            <person name="Amann R."/>
            <person name="Jetten M.S.M."/>
            <person name="Mascher T."/>
            <person name="Medema M.H."/>
            <person name="Devos D.P."/>
            <person name="Kaster A.-K."/>
            <person name="Ovreas L."/>
            <person name="Rohde M."/>
            <person name="Galperin M.Y."/>
            <person name="Jogler C."/>
        </authorList>
    </citation>
    <scope>NUCLEOTIDE SEQUENCE [LARGE SCALE GENOMIC DNA]</scope>
    <source>
        <strain evidence="1 2">Pan44</strain>
    </source>
</reference>
<dbReference type="KEGG" id="ccos:Pan44_26650"/>
<sequence>MPVSELRGREASASENSYLRRQYYARNYASEVAAIDAVYDFLVSQLGDPPILTGNELRNITPKEGDVLDSYFCEAIWGPFQRRTPPAVGESQFNFEIGGQQTKVIVPISQTVYKPASDLLPLPQIALIGDQGMGEPPTGADIFEPVHSASLTKWMALSDLTPEFEDAIADCVGKWNNATWRRRPAGEVLFMGCTGAQRGANDLELTFRWMTRRNLESSVIAGITVAAKRGWDFLWPRYRINYAEDGSWTVANEITHIVVSQVMESADLSILGIDA</sequence>
<evidence type="ECO:0000313" key="2">
    <source>
        <dbReference type="Proteomes" id="UP000315700"/>
    </source>
</evidence>
<dbReference type="EMBL" id="CP036271">
    <property type="protein sequence ID" value="QDT54630.1"/>
    <property type="molecule type" value="Genomic_DNA"/>
</dbReference>
<name>A0A517SEW0_9PLAN</name>
<keyword evidence="2" id="KW-1185">Reference proteome</keyword>